<name>A0A7W8NSG6_9DEIO</name>
<evidence type="ECO:0000256" key="1">
    <source>
        <dbReference type="SAM" id="SignalP"/>
    </source>
</evidence>
<dbReference type="EMBL" id="JACHFK010000017">
    <property type="protein sequence ID" value="MBB5378935.1"/>
    <property type="molecule type" value="Genomic_DNA"/>
</dbReference>
<keyword evidence="1" id="KW-0732">Signal</keyword>
<protein>
    <recommendedName>
        <fullName evidence="4">VCBS repeat-containing protein</fullName>
    </recommendedName>
</protein>
<evidence type="ECO:0000313" key="2">
    <source>
        <dbReference type="EMBL" id="MBB5378935.1"/>
    </source>
</evidence>
<dbReference type="RefSeq" id="WP_184115802.1">
    <property type="nucleotide sequence ID" value="NZ_BNAJ01000017.1"/>
</dbReference>
<organism evidence="2 3">
    <name type="scientific">Deinococcus metalli</name>
    <dbReference type="NCBI Taxonomy" id="1141878"/>
    <lineage>
        <taxon>Bacteria</taxon>
        <taxon>Thermotogati</taxon>
        <taxon>Deinococcota</taxon>
        <taxon>Deinococci</taxon>
        <taxon>Deinococcales</taxon>
        <taxon>Deinococcaceae</taxon>
        <taxon>Deinococcus</taxon>
    </lineage>
</organism>
<sequence>MVPAVLRGAVLLLLGALPSTQAAVPVNAVLVRAPGEQAPYLLGAWHAGRWRPGDAALAREVGAGRYVRHTPTGPVRQVEVAAPASLGPPCEETYLAQLRPGTAARTFEVYTSAATPSRPVTALPLTNSMYRGVVREYLIRRGVRAPDVHLTALLRADLDGDGTQEVIVEASRFRERSRAFPPPTGQPGDYSVLLLRHVSGGRAVTTVLGAYVAPPTPWTPDSAGPMPLASIYRLAGLVDVNGDGRLELITFGAYHEGDAFAAQEWTPAGGLKVRLETGCGV</sequence>
<feature type="chain" id="PRO_5031200981" description="VCBS repeat-containing protein" evidence="1">
    <location>
        <begin position="23"/>
        <end position="281"/>
    </location>
</feature>
<dbReference type="AlphaFoldDB" id="A0A7W8NSG6"/>
<proteinExistence type="predicted"/>
<dbReference type="SUPFAM" id="SSF69318">
    <property type="entry name" value="Integrin alpha N-terminal domain"/>
    <property type="match status" value="1"/>
</dbReference>
<feature type="signal peptide" evidence="1">
    <location>
        <begin position="1"/>
        <end position="22"/>
    </location>
</feature>
<evidence type="ECO:0008006" key="4">
    <source>
        <dbReference type="Google" id="ProtNLM"/>
    </source>
</evidence>
<accession>A0A7W8NSG6</accession>
<reference evidence="2 3" key="1">
    <citation type="submission" date="2020-08" db="EMBL/GenBank/DDBJ databases">
        <title>Genomic Encyclopedia of Type Strains, Phase IV (KMG-IV): sequencing the most valuable type-strain genomes for metagenomic binning, comparative biology and taxonomic classification.</title>
        <authorList>
            <person name="Goeker M."/>
        </authorList>
    </citation>
    <scope>NUCLEOTIDE SEQUENCE [LARGE SCALE GENOMIC DNA]</scope>
    <source>
        <strain evidence="2 3">DSM 27521</strain>
    </source>
</reference>
<dbReference type="Proteomes" id="UP000539473">
    <property type="component" value="Unassembled WGS sequence"/>
</dbReference>
<dbReference type="InterPro" id="IPR028994">
    <property type="entry name" value="Integrin_alpha_N"/>
</dbReference>
<evidence type="ECO:0000313" key="3">
    <source>
        <dbReference type="Proteomes" id="UP000539473"/>
    </source>
</evidence>
<comment type="caution">
    <text evidence="2">The sequence shown here is derived from an EMBL/GenBank/DDBJ whole genome shotgun (WGS) entry which is preliminary data.</text>
</comment>
<gene>
    <name evidence="2" type="ORF">HNQ07_004442</name>
</gene>